<dbReference type="EMBL" id="OJIN01000122">
    <property type="protein sequence ID" value="SPD74163.1"/>
    <property type="molecule type" value="Genomic_DNA"/>
</dbReference>
<reference evidence="3" key="1">
    <citation type="submission" date="2018-01" db="EMBL/GenBank/DDBJ databases">
        <authorList>
            <person name="Regsiter A."/>
            <person name="William W."/>
        </authorList>
    </citation>
    <scope>NUCLEOTIDE SEQUENCE</scope>
    <source>
        <strain evidence="3">TRIP AH-1</strain>
    </source>
</reference>
<dbReference type="PANTHER" id="PTHR45228">
    <property type="entry name" value="CYCLIC DI-GMP PHOSPHODIESTERASE TM_0186-RELATED"/>
    <property type="match status" value="1"/>
</dbReference>
<dbReference type="SUPFAM" id="SSF52172">
    <property type="entry name" value="CheY-like"/>
    <property type="match status" value="1"/>
</dbReference>
<evidence type="ECO:0000256" key="1">
    <source>
        <dbReference type="PROSITE-ProRule" id="PRU00169"/>
    </source>
</evidence>
<evidence type="ECO:0000313" key="3">
    <source>
        <dbReference type="EMBL" id="SPD74163.1"/>
    </source>
</evidence>
<evidence type="ECO:0000259" key="2">
    <source>
        <dbReference type="PROSITE" id="PS50110"/>
    </source>
</evidence>
<proteinExistence type="predicted"/>
<dbReference type="PANTHER" id="PTHR45228:SF8">
    <property type="entry name" value="TWO-COMPONENT RESPONSE REGULATOR-RELATED"/>
    <property type="match status" value="1"/>
</dbReference>
<dbReference type="Pfam" id="PF13487">
    <property type="entry name" value="HD_5"/>
    <property type="match status" value="1"/>
</dbReference>
<sequence>MAEKVLMVDDEKNILDGISRHLRRVFHIETALSAADGLSALQRSGPYAVIVSDLRMPGIDGIEFLKSVKKICPDTVRMMLSGHADLEHAIQAVNEGNIFRFFTKPCSPDTLAKGIETGIEQYRLVTAERELLQKTLKGSVKVLTEVLSIVNPEAFGRSSRITRLVKQAASHLGVSEIWQFELAAMLSQVGCVTLPESALKNLYQGKDLPGDELQLFETHPMIASNLISHIPRLEKVAEIIRYQGKHYDGSGIPRDARKAETIPLCSRILKAALDFDVLEKTKCSINDAIVELKKRNGHYDPMVLEAIEAVLKVSEDYSENKIYIRELKTGMILGDDIFTTQGMLIISRGQEVNQILINRLMNFARNIGVKEPITVRIPHLSTEDPSGENQSCRVEY</sequence>
<feature type="domain" description="Response regulatory" evidence="2">
    <location>
        <begin position="4"/>
        <end position="119"/>
    </location>
</feature>
<dbReference type="PROSITE" id="PS50110">
    <property type="entry name" value="RESPONSE_REGULATORY"/>
    <property type="match status" value="1"/>
</dbReference>
<dbReference type="CDD" id="cd17569">
    <property type="entry name" value="REC_HupR-like"/>
    <property type="match status" value="1"/>
</dbReference>
<dbReference type="InterPro" id="IPR001789">
    <property type="entry name" value="Sig_transdc_resp-reg_receiver"/>
</dbReference>
<dbReference type="AlphaFoldDB" id="A0A445MXL1"/>
<gene>
    <name evidence="3" type="ORF">PITCH_A2080002</name>
</gene>
<protein>
    <recommendedName>
        <fullName evidence="2">Response regulatory domain-containing protein</fullName>
    </recommendedName>
</protein>
<dbReference type="SUPFAM" id="SSF109604">
    <property type="entry name" value="HD-domain/PDEase-like"/>
    <property type="match status" value="1"/>
</dbReference>
<accession>A0A445MXL1</accession>
<dbReference type="Pfam" id="PF00072">
    <property type="entry name" value="Response_reg"/>
    <property type="match status" value="1"/>
</dbReference>
<dbReference type="Gene3D" id="3.40.50.2300">
    <property type="match status" value="1"/>
</dbReference>
<organism evidence="3">
    <name type="scientific">uncultured Desulfobacterium sp</name>
    <dbReference type="NCBI Taxonomy" id="201089"/>
    <lineage>
        <taxon>Bacteria</taxon>
        <taxon>Pseudomonadati</taxon>
        <taxon>Thermodesulfobacteriota</taxon>
        <taxon>Desulfobacteria</taxon>
        <taxon>Desulfobacterales</taxon>
        <taxon>Desulfobacteriaceae</taxon>
        <taxon>Desulfobacterium</taxon>
        <taxon>environmental samples</taxon>
    </lineage>
</organism>
<keyword evidence="1" id="KW-0597">Phosphoprotein</keyword>
<dbReference type="Gene3D" id="1.10.3210.10">
    <property type="entry name" value="Hypothetical protein af1432"/>
    <property type="match status" value="1"/>
</dbReference>
<dbReference type="InterPro" id="IPR011006">
    <property type="entry name" value="CheY-like_superfamily"/>
</dbReference>
<dbReference type="InterPro" id="IPR052020">
    <property type="entry name" value="Cyclic_di-GMP/3'3'-cGAMP_PDE"/>
</dbReference>
<dbReference type="SMART" id="SM00448">
    <property type="entry name" value="REC"/>
    <property type="match status" value="1"/>
</dbReference>
<dbReference type="GO" id="GO:0000160">
    <property type="term" value="P:phosphorelay signal transduction system"/>
    <property type="evidence" value="ECO:0007669"/>
    <property type="project" value="InterPro"/>
</dbReference>
<name>A0A445MXL1_9BACT</name>
<feature type="modified residue" description="4-aspartylphosphate" evidence="1">
    <location>
        <position position="53"/>
    </location>
</feature>